<dbReference type="InterPro" id="IPR018905">
    <property type="entry name" value="A-galactase_NEW3"/>
</dbReference>
<gene>
    <name evidence="7" type="ORF">GCM10007977_093680</name>
    <name evidence="8" type="ORF">GCM10007977_094010</name>
</gene>
<evidence type="ECO:0000313" key="7">
    <source>
        <dbReference type="EMBL" id="GGM77488.1"/>
    </source>
</evidence>
<reference evidence="8" key="2">
    <citation type="submission" date="2020-09" db="EMBL/GenBank/DDBJ databases">
        <authorList>
            <person name="Sun Q."/>
            <person name="Ohkuma M."/>
        </authorList>
    </citation>
    <scope>NUCLEOTIDE SEQUENCE</scope>
    <source>
        <strain evidence="8">JCM 19831</strain>
    </source>
</reference>
<feature type="region of interest" description="Disordered" evidence="5">
    <location>
        <begin position="611"/>
        <end position="633"/>
    </location>
</feature>
<dbReference type="InterPro" id="IPR011330">
    <property type="entry name" value="Glyco_hydro/deAcase_b/a-brl"/>
</dbReference>
<dbReference type="Proteomes" id="UP000642070">
    <property type="component" value="Unassembled WGS sequence"/>
</dbReference>
<dbReference type="Gene3D" id="3.20.110.10">
    <property type="entry name" value="Glycoside hydrolase 38, N terminal domain"/>
    <property type="match status" value="1"/>
</dbReference>
<dbReference type="Pfam" id="PF17677">
    <property type="entry name" value="Glyco_hydro38C2"/>
    <property type="match status" value="1"/>
</dbReference>
<accession>A0A917UBS1</accession>
<dbReference type="GO" id="GO:0030246">
    <property type="term" value="F:carbohydrate binding"/>
    <property type="evidence" value="ECO:0007669"/>
    <property type="project" value="InterPro"/>
</dbReference>
<dbReference type="GO" id="GO:0004559">
    <property type="term" value="F:alpha-mannosidase activity"/>
    <property type="evidence" value="ECO:0007669"/>
    <property type="project" value="InterPro"/>
</dbReference>
<dbReference type="InterPro" id="IPR041147">
    <property type="entry name" value="GH38_C"/>
</dbReference>
<dbReference type="SUPFAM" id="SSF74650">
    <property type="entry name" value="Galactose mutarotase-like"/>
    <property type="match status" value="2"/>
</dbReference>
<evidence type="ECO:0000313" key="8">
    <source>
        <dbReference type="EMBL" id="GGM77744.1"/>
    </source>
</evidence>
<dbReference type="InterPro" id="IPR027291">
    <property type="entry name" value="Glyco_hydro_38_N_sf"/>
</dbReference>
<comment type="caution">
    <text evidence="8">The sequence shown here is derived from an EMBL/GenBank/DDBJ whole genome shotgun (WGS) entry which is preliminary data.</text>
</comment>
<dbReference type="EMBL" id="BMPI01000076">
    <property type="protein sequence ID" value="GGM77744.1"/>
    <property type="molecule type" value="Genomic_DNA"/>
</dbReference>
<dbReference type="InterPro" id="IPR028995">
    <property type="entry name" value="Glyco_hydro_57/38_cen_sf"/>
</dbReference>
<dbReference type="Pfam" id="PF01074">
    <property type="entry name" value="Glyco_hydro_38N"/>
    <property type="match status" value="1"/>
</dbReference>
<dbReference type="Pfam" id="PF07748">
    <property type="entry name" value="Glyco_hydro_38C"/>
    <property type="match status" value="1"/>
</dbReference>
<evidence type="ECO:0000256" key="2">
    <source>
        <dbReference type="ARBA" id="ARBA00022723"/>
    </source>
</evidence>
<dbReference type="RefSeq" id="WP_190256582.1">
    <property type="nucleotide sequence ID" value="NZ_BMPI01000075.1"/>
</dbReference>
<dbReference type="InterPro" id="IPR011682">
    <property type="entry name" value="Glyco_hydro_38_C"/>
</dbReference>
<protein>
    <submittedName>
        <fullName evidence="8">Alpha-mannosidase</fullName>
    </submittedName>
</protein>
<dbReference type="PANTHER" id="PTHR46017:SF1">
    <property type="entry name" value="ALPHA-MANNOSIDASE 2C1"/>
    <property type="match status" value="1"/>
</dbReference>
<dbReference type="InterPro" id="IPR015341">
    <property type="entry name" value="Glyco_hydro_38_cen"/>
</dbReference>
<dbReference type="SUPFAM" id="SSF88713">
    <property type="entry name" value="Glycoside hydrolase/deacetylase"/>
    <property type="match status" value="1"/>
</dbReference>
<name>A0A917UBS1_9ACTN</name>
<dbReference type="Gene3D" id="2.70.98.30">
    <property type="entry name" value="Golgi alpha-mannosidase II, domain 4"/>
    <property type="match status" value="2"/>
</dbReference>
<dbReference type="PANTHER" id="PTHR46017">
    <property type="entry name" value="ALPHA-MANNOSIDASE 2C1"/>
    <property type="match status" value="1"/>
</dbReference>
<proteinExistence type="inferred from homology"/>
<organism evidence="8 9">
    <name type="scientific">Dactylosporangium sucinum</name>
    <dbReference type="NCBI Taxonomy" id="1424081"/>
    <lineage>
        <taxon>Bacteria</taxon>
        <taxon>Bacillati</taxon>
        <taxon>Actinomycetota</taxon>
        <taxon>Actinomycetes</taxon>
        <taxon>Micromonosporales</taxon>
        <taxon>Micromonosporaceae</taxon>
        <taxon>Dactylosporangium</taxon>
    </lineage>
</organism>
<dbReference type="SMART" id="SM00872">
    <property type="entry name" value="Alpha-mann_mid"/>
    <property type="match status" value="1"/>
</dbReference>
<dbReference type="CDD" id="cd10786">
    <property type="entry name" value="GH38N_AMII_like"/>
    <property type="match status" value="1"/>
</dbReference>
<evidence type="ECO:0000256" key="5">
    <source>
        <dbReference type="SAM" id="MobiDB-lite"/>
    </source>
</evidence>
<dbReference type="InterPro" id="IPR011013">
    <property type="entry name" value="Gal_mutarotase_sf_dom"/>
</dbReference>
<keyword evidence="4" id="KW-0326">Glycosidase</keyword>
<evidence type="ECO:0000313" key="9">
    <source>
        <dbReference type="Proteomes" id="UP000642070"/>
    </source>
</evidence>
<dbReference type="SUPFAM" id="SSF88688">
    <property type="entry name" value="Families 57/38 glycoside transferase middle domain"/>
    <property type="match status" value="1"/>
</dbReference>
<dbReference type="EMBL" id="BMPI01000075">
    <property type="protein sequence ID" value="GGM77488.1"/>
    <property type="molecule type" value="Genomic_DNA"/>
</dbReference>
<dbReference type="Pfam" id="PF09261">
    <property type="entry name" value="Alpha-mann_mid"/>
    <property type="match status" value="1"/>
</dbReference>
<feature type="domain" description="Glycoside hydrolase family 38 central" evidence="6">
    <location>
        <begin position="400"/>
        <end position="470"/>
    </location>
</feature>
<dbReference type="InterPro" id="IPR000602">
    <property type="entry name" value="Glyco_hydro_38_N"/>
</dbReference>
<dbReference type="GO" id="GO:0046872">
    <property type="term" value="F:metal ion binding"/>
    <property type="evidence" value="ECO:0007669"/>
    <property type="project" value="UniProtKB-KW"/>
</dbReference>
<sequence>MRILTVAGTELFVEGPRQVVRVEVADWPGRLQVTGDGVSGAAEATGPLAEVAVDCDAPPGTVVPIRVTADGGPPVEAELTVAEPGWTVWMVPHFHYDPVWWNTQAAYTATWDRAGRLGTEFRAQFQRTGFDLVRLHLETARRDPDYKFVLAELDYLKPYWDSHPHDRGYLRTLLAEGRLELMGGTYNEPNTNLTSAESTIRNLVHGVGFQRDVVGGDPRTAWQLDAFGHDPQFPGLVADAGLDSSSWARGPFHQWGPMLWTYEARDGWGDPSVMQFSSEFEWVSPSGRGVLTHYMPAHYSAGWHIDGKPTLEAAEQSVYELFLLLKRVAATRNVLLPVGTDYTPPAKWVTDIHRHWNARYVSPRFVCGLPREFFAAVRAEGRRLSPQTRDMNPVYTGKDVSFIDTKQAQRHAEALLTDAELFATVAAARGAGFPHAAVDKAWRQLVYGAHHDAITGSESDQVYLDLLTGWREAHDLAAKVLDDALRHLAPPSGGVVVFNPSAWTRSGVVRVRTDDGDVVFRATDVPPLGYRTFPLPGRTERWTEVGEPVISNDAYRVTVDPGRGGCVSSVVDLRTGRELLQPGRVGNELHVYCEYPAHPRFHEGPWHLLPKGPPTHGSARRPATTTRTEHGPLGQRITVTGECGPMRYSQVITLWSGESRIELVTRLDDFAGEDQLVRLCWPVAVPGALPVSEVGNAVVGRGFGLIDADSEHAPWTLDNPAHHWFGVSSTARVEVRDPDGARRHTRAIGVAEIVADDDVRDLAVALVRQGVTATTSRPDGTRYGRLAVDSNLPDVRIAVGRTPYTDAVVAAAGGADEVERQLAATGRARVWLPAERALSDVWRPNADLTGLLDLPVLVVIGDVEGFCRDVGTGTVPATRPAGGRTDPDPDLDDRTVALLNRGIPGFAVDTSGALQLSLVRSCTGWPSGVWIDPPRRTAPDGSTFQQQHWSHTFEYALVTAPGDWRAAGLVRHGHELNHPLHARLAAGDGGPAAGSFVTVEAAGDVVLTALKPAGNPLASGAAPATVDGVTVRLYEASGRPTEARLRLWAPASEAHAVDLLETPGAALPVDADGAVRLALGGADIGQATIRVGPIPPAHEPPAPAYAKYWLDNAGPAPTGNLPVALHLDPPVAVADGPVTLTATVASNRVDARCGGTVEIQAPPGWRAEPGTFPFDLDPGGFTATPVVLVPPPGAARGVHWVRARTDGLVEDVARLLVDASGPESVTASWGCDALTLRAGEESVLRLGLGTDAAGPIEVDVRLVSPWPAWRLFPVAAARVAPPARLELPVQVPHDHEPGRWWVLAKLAHAGELHYTAPLTVEVVP</sequence>
<keyword evidence="3" id="KW-0378">Hydrolase</keyword>
<dbReference type="Pfam" id="PF10633">
    <property type="entry name" value="NPCBM_assoc"/>
    <property type="match status" value="1"/>
</dbReference>
<keyword evidence="9" id="KW-1185">Reference proteome</keyword>
<evidence type="ECO:0000256" key="1">
    <source>
        <dbReference type="ARBA" id="ARBA00009792"/>
    </source>
</evidence>
<dbReference type="GO" id="GO:0006013">
    <property type="term" value="P:mannose metabolic process"/>
    <property type="evidence" value="ECO:0007669"/>
    <property type="project" value="InterPro"/>
</dbReference>
<evidence type="ECO:0000256" key="4">
    <source>
        <dbReference type="ARBA" id="ARBA00023295"/>
    </source>
</evidence>
<evidence type="ECO:0000256" key="3">
    <source>
        <dbReference type="ARBA" id="ARBA00022801"/>
    </source>
</evidence>
<evidence type="ECO:0000259" key="6">
    <source>
        <dbReference type="SMART" id="SM00872"/>
    </source>
</evidence>
<dbReference type="GO" id="GO:0009313">
    <property type="term" value="P:oligosaccharide catabolic process"/>
    <property type="evidence" value="ECO:0007669"/>
    <property type="project" value="TreeGrafter"/>
</dbReference>
<reference evidence="8" key="1">
    <citation type="journal article" date="2014" name="Int. J. Syst. Evol. Microbiol.">
        <title>Complete genome sequence of Corynebacterium casei LMG S-19264T (=DSM 44701T), isolated from a smear-ripened cheese.</title>
        <authorList>
            <consortium name="US DOE Joint Genome Institute (JGI-PGF)"/>
            <person name="Walter F."/>
            <person name="Albersmeier A."/>
            <person name="Kalinowski J."/>
            <person name="Ruckert C."/>
        </authorList>
    </citation>
    <scope>NUCLEOTIDE SEQUENCE</scope>
    <source>
        <strain evidence="8">JCM 19831</strain>
    </source>
</reference>
<keyword evidence="2" id="KW-0479">Metal-binding</keyword>
<comment type="similarity">
    <text evidence="1">Belongs to the glycosyl hydrolase 38 family.</text>
</comment>
<dbReference type="InterPro" id="IPR037094">
    <property type="entry name" value="Glyco_hydro_38_cen_sf"/>
</dbReference>
<dbReference type="Gene3D" id="1.20.1270.50">
    <property type="entry name" value="Glycoside hydrolase family 38, central domain"/>
    <property type="match status" value="1"/>
</dbReference>